<evidence type="ECO:0000256" key="2">
    <source>
        <dbReference type="ARBA" id="ARBA00022448"/>
    </source>
</evidence>
<keyword evidence="5 7" id="KW-1133">Transmembrane helix</keyword>
<dbReference type="Proteomes" id="UP000633263">
    <property type="component" value="Unassembled WGS sequence"/>
</dbReference>
<evidence type="ECO:0000256" key="6">
    <source>
        <dbReference type="ARBA" id="ARBA00023136"/>
    </source>
</evidence>
<keyword evidence="4 7" id="KW-0812">Transmembrane</keyword>
<proteinExistence type="predicted"/>
<feature type="transmembrane region" description="Helical" evidence="7">
    <location>
        <begin position="137"/>
        <end position="167"/>
    </location>
</feature>
<evidence type="ECO:0000256" key="4">
    <source>
        <dbReference type="ARBA" id="ARBA00022692"/>
    </source>
</evidence>
<feature type="transmembrane region" description="Helical" evidence="7">
    <location>
        <begin position="42"/>
        <end position="58"/>
    </location>
</feature>
<feature type="transmembrane region" description="Helical" evidence="7">
    <location>
        <begin position="70"/>
        <end position="92"/>
    </location>
</feature>
<dbReference type="EMBL" id="BMNN01000003">
    <property type="protein sequence ID" value="GGJ01586.1"/>
    <property type="molecule type" value="Genomic_DNA"/>
</dbReference>
<accession>A0ABQ2CPV4</accession>
<keyword evidence="2" id="KW-0813">Transport</keyword>
<organism evidence="8 9">
    <name type="scientific">Halopseudomonas pertucinogena</name>
    <dbReference type="NCBI Taxonomy" id="86175"/>
    <lineage>
        <taxon>Bacteria</taxon>
        <taxon>Pseudomonadati</taxon>
        <taxon>Pseudomonadota</taxon>
        <taxon>Gammaproteobacteria</taxon>
        <taxon>Pseudomonadales</taxon>
        <taxon>Pseudomonadaceae</taxon>
        <taxon>Halopseudomonas</taxon>
    </lineage>
</organism>
<protein>
    <recommendedName>
        <fullName evidence="10">Energy-coupling factor ABC transporter permease</fullName>
    </recommendedName>
</protein>
<comment type="caution">
    <text evidence="8">The sequence shown here is derived from an EMBL/GenBank/DDBJ whole genome shotgun (WGS) entry which is preliminary data.</text>
</comment>
<reference evidence="9" key="1">
    <citation type="journal article" date="2019" name="Int. J. Syst. Evol. Microbiol.">
        <title>The Global Catalogue of Microorganisms (GCM) 10K type strain sequencing project: providing services to taxonomists for standard genome sequencing and annotation.</title>
        <authorList>
            <consortium name="The Broad Institute Genomics Platform"/>
            <consortium name="The Broad Institute Genome Sequencing Center for Infectious Disease"/>
            <person name="Wu L."/>
            <person name="Ma J."/>
        </authorList>
    </citation>
    <scope>NUCLEOTIDE SEQUENCE [LARGE SCALE GENOMIC DNA]</scope>
    <source>
        <strain evidence="9">JCM 11590</strain>
    </source>
</reference>
<evidence type="ECO:0000256" key="3">
    <source>
        <dbReference type="ARBA" id="ARBA00022475"/>
    </source>
</evidence>
<feature type="transmembrane region" description="Helical" evidence="7">
    <location>
        <begin position="179"/>
        <end position="204"/>
    </location>
</feature>
<keyword evidence="3" id="KW-1003">Cell membrane</keyword>
<gene>
    <name evidence="8" type="ORF">GCM10009083_17960</name>
</gene>
<name>A0ABQ2CPV4_9GAMM</name>
<sequence>MLSAGLLTTAPTVICLLAYTGALLWGAVRVSWVELFADSRRQHLFYGSVFALTILWLLRKDFDSGLTFHFLGMTVITLMLDWPLALLAAALAQGVLVLFGLDDAAALGANGLLRSLVPVLVTVAMSRMLERFNPTNLFLYIFISGFFAASLSAVCTMLAGMGLLAWSGSLSPPDSLVELLGYMVMVMFPEGFINGMGVAALVVFHPEWVETFDADRYPQEPFDDQQ</sequence>
<comment type="subcellular location">
    <subcellularLocation>
        <location evidence="1">Cell membrane</location>
        <topology evidence="1">Multi-pass membrane protein</topology>
    </subcellularLocation>
</comment>
<evidence type="ECO:0000313" key="8">
    <source>
        <dbReference type="EMBL" id="GGJ01586.1"/>
    </source>
</evidence>
<keyword evidence="6 7" id="KW-0472">Membrane</keyword>
<evidence type="ECO:0008006" key="10">
    <source>
        <dbReference type="Google" id="ProtNLM"/>
    </source>
</evidence>
<keyword evidence="9" id="KW-1185">Reference proteome</keyword>
<evidence type="ECO:0000256" key="7">
    <source>
        <dbReference type="SAM" id="Phobius"/>
    </source>
</evidence>
<dbReference type="InterPro" id="IPR002751">
    <property type="entry name" value="CbiM/NikMN"/>
</dbReference>
<dbReference type="RefSeq" id="WP_188636287.1">
    <property type="nucleotide sequence ID" value="NZ_BMNN01000003.1"/>
</dbReference>
<evidence type="ECO:0000313" key="9">
    <source>
        <dbReference type="Proteomes" id="UP000633263"/>
    </source>
</evidence>
<dbReference type="Gene3D" id="1.10.1760.20">
    <property type="match status" value="1"/>
</dbReference>
<evidence type="ECO:0000256" key="5">
    <source>
        <dbReference type="ARBA" id="ARBA00022989"/>
    </source>
</evidence>
<feature type="transmembrane region" description="Helical" evidence="7">
    <location>
        <begin position="104"/>
        <end position="125"/>
    </location>
</feature>
<dbReference type="Pfam" id="PF01891">
    <property type="entry name" value="CbiM"/>
    <property type="match status" value="1"/>
</dbReference>
<evidence type="ECO:0000256" key="1">
    <source>
        <dbReference type="ARBA" id="ARBA00004651"/>
    </source>
</evidence>